<sequence length="261" mass="28940">MRSTLHLLLRQLQLPHLRILHISPPPSNIGVPASGFSTSNQGESLTQPQHLRVALPPHQAPAPLPPREWKIEDRTMHLSFVTVGARAHPCRRKCDRLTVRLLYSRAYSWTTRTTYPAHHRRNVECFICANTLLHDKCLRRDSFDVKRTSKHPPPTGSHVRAAPLMGQGPYADAPPTPEQAATYGLAHVGSYIFSSRRELSVVQRQQQQPPPIGRMVPLPPPPASSASSSSCSKGLSCPETFSFSQNGWLYGSPSSQMPSPM</sequence>
<keyword evidence="3" id="KW-1185">Reference proteome</keyword>
<organism evidence="2 3">
    <name type="scientific">Armillaria luteobubalina</name>
    <dbReference type="NCBI Taxonomy" id="153913"/>
    <lineage>
        <taxon>Eukaryota</taxon>
        <taxon>Fungi</taxon>
        <taxon>Dikarya</taxon>
        <taxon>Basidiomycota</taxon>
        <taxon>Agaricomycotina</taxon>
        <taxon>Agaricomycetes</taxon>
        <taxon>Agaricomycetidae</taxon>
        <taxon>Agaricales</taxon>
        <taxon>Marasmiineae</taxon>
        <taxon>Physalacriaceae</taxon>
        <taxon>Armillaria</taxon>
    </lineage>
</organism>
<evidence type="ECO:0000313" key="2">
    <source>
        <dbReference type="EMBL" id="KAK0492973.1"/>
    </source>
</evidence>
<feature type="region of interest" description="Disordered" evidence="1">
    <location>
        <begin position="145"/>
        <end position="178"/>
    </location>
</feature>
<accession>A0AA39ULI3</accession>
<name>A0AA39ULI3_9AGAR</name>
<feature type="compositionally biased region" description="Pro residues" evidence="1">
    <location>
        <begin position="208"/>
        <end position="223"/>
    </location>
</feature>
<reference evidence="2" key="1">
    <citation type="submission" date="2023-06" db="EMBL/GenBank/DDBJ databases">
        <authorList>
            <consortium name="Lawrence Berkeley National Laboratory"/>
            <person name="Ahrendt S."/>
            <person name="Sahu N."/>
            <person name="Indic B."/>
            <person name="Wong-Bajracharya J."/>
            <person name="Merenyi Z."/>
            <person name="Ke H.-M."/>
            <person name="Monk M."/>
            <person name="Kocsube S."/>
            <person name="Drula E."/>
            <person name="Lipzen A."/>
            <person name="Balint B."/>
            <person name="Henrissat B."/>
            <person name="Andreopoulos B."/>
            <person name="Martin F.M."/>
            <person name="Harder C.B."/>
            <person name="Rigling D."/>
            <person name="Ford K.L."/>
            <person name="Foster G.D."/>
            <person name="Pangilinan J."/>
            <person name="Papanicolaou A."/>
            <person name="Barry K."/>
            <person name="LaButti K."/>
            <person name="Viragh M."/>
            <person name="Koriabine M."/>
            <person name="Yan M."/>
            <person name="Riley R."/>
            <person name="Champramary S."/>
            <person name="Plett K.L."/>
            <person name="Tsai I.J."/>
            <person name="Slot J."/>
            <person name="Sipos G."/>
            <person name="Plett J."/>
            <person name="Nagy L.G."/>
            <person name="Grigoriev I.V."/>
        </authorList>
    </citation>
    <scope>NUCLEOTIDE SEQUENCE</scope>
    <source>
        <strain evidence="2">HWK02</strain>
    </source>
</reference>
<protein>
    <submittedName>
        <fullName evidence="2">Uncharacterized protein</fullName>
    </submittedName>
</protein>
<dbReference type="AlphaFoldDB" id="A0AA39ULI3"/>
<dbReference type="Proteomes" id="UP001175228">
    <property type="component" value="Unassembled WGS sequence"/>
</dbReference>
<evidence type="ECO:0000313" key="3">
    <source>
        <dbReference type="Proteomes" id="UP001175228"/>
    </source>
</evidence>
<dbReference type="EMBL" id="JAUEPU010000027">
    <property type="protein sequence ID" value="KAK0492973.1"/>
    <property type="molecule type" value="Genomic_DNA"/>
</dbReference>
<comment type="caution">
    <text evidence="2">The sequence shown here is derived from an EMBL/GenBank/DDBJ whole genome shotgun (WGS) entry which is preliminary data.</text>
</comment>
<evidence type="ECO:0000256" key="1">
    <source>
        <dbReference type="SAM" id="MobiDB-lite"/>
    </source>
</evidence>
<proteinExistence type="predicted"/>
<feature type="compositionally biased region" description="Low complexity" evidence="1">
    <location>
        <begin position="224"/>
        <end position="236"/>
    </location>
</feature>
<feature type="region of interest" description="Disordered" evidence="1">
    <location>
        <begin position="199"/>
        <end position="236"/>
    </location>
</feature>
<gene>
    <name evidence="2" type="ORF">EDD18DRAFT_1408539</name>
</gene>